<keyword evidence="1" id="KW-1133">Transmembrane helix</keyword>
<dbReference type="AlphaFoldDB" id="A0A6G1K8U7"/>
<evidence type="ECO:0000313" key="3">
    <source>
        <dbReference type="Proteomes" id="UP000799428"/>
    </source>
</evidence>
<name>A0A6G1K8U7_9PLEO</name>
<dbReference type="EMBL" id="MU005770">
    <property type="protein sequence ID" value="KAF2709200.1"/>
    <property type="molecule type" value="Genomic_DNA"/>
</dbReference>
<keyword evidence="1" id="KW-0812">Transmembrane</keyword>
<gene>
    <name evidence="2" type="ORF">K504DRAFT_268928</name>
</gene>
<protein>
    <submittedName>
        <fullName evidence="2">Uncharacterized protein</fullName>
    </submittedName>
</protein>
<evidence type="ECO:0000313" key="2">
    <source>
        <dbReference type="EMBL" id="KAF2709200.1"/>
    </source>
</evidence>
<sequence length="159" mass="17663">MYVRSILCMYSVYIVLYFVGLNPSIKLAHCTPLCWIRGTGNFFSAGCLPTCLSSLCTMYVCTVLYYICIPKDAMNAALGFPLAASMEVPVVPFQSRTRPHLWACIPWGKKQLHTYCTVHTIRPAEGYPRAESLRHERVVRGVGVGVGVGGWGWLRGGEK</sequence>
<dbReference type="Proteomes" id="UP000799428">
    <property type="component" value="Unassembled WGS sequence"/>
</dbReference>
<reference evidence="2" key="1">
    <citation type="journal article" date="2020" name="Stud. Mycol.">
        <title>101 Dothideomycetes genomes: a test case for predicting lifestyles and emergence of pathogens.</title>
        <authorList>
            <person name="Haridas S."/>
            <person name="Albert R."/>
            <person name="Binder M."/>
            <person name="Bloem J."/>
            <person name="Labutti K."/>
            <person name="Salamov A."/>
            <person name="Andreopoulos B."/>
            <person name="Baker S."/>
            <person name="Barry K."/>
            <person name="Bills G."/>
            <person name="Bluhm B."/>
            <person name="Cannon C."/>
            <person name="Castanera R."/>
            <person name="Culley D."/>
            <person name="Daum C."/>
            <person name="Ezra D."/>
            <person name="Gonzalez J."/>
            <person name="Henrissat B."/>
            <person name="Kuo A."/>
            <person name="Liang C."/>
            <person name="Lipzen A."/>
            <person name="Lutzoni F."/>
            <person name="Magnuson J."/>
            <person name="Mondo S."/>
            <person name="Nolan M."/>
            <person name="Ohm R."/>
            <person name="Pangilinan J."/>
            <person name="Park H.-J."/>
            <person name="Ramirez L."/>
            <person name="Alfaro M."/>
            <person name="Sun H."/>
            <person name="Tritt A."/>
            <person name="Yoshinaga Y."/>
            <person name="Zwiers L.-H."/>
            <person name="Turgeon B."/>
            <person name="Goodwin S."/>
            <person name="Spatafora J."/>
            <person name="Crous P."/>
            <person name="Grigoriev I."/>
        </authorList>
    </citation>
    <scope>NUCLEOTIDE SEQUENCE</scope>
    <source>
        <strain evidence="2">CBS 279.74</strain>
    </source>
</reference>
<accession>A0A6G1K8U7</accession>
<keyword evidence="1" id="KW-0472">Membrane</keyword>
<evidence type="ECO:0000256" key="1">
    <source>
        <dbReference type="SAM" id="Phobius"/>
    </source>
</evidence>
<feature type="transmembrane region" description="Helical" evidence="1">
    <location>
        <begin position="7"/>
        <end position="23"/>
    </location>
</feature>
<organism evidence="2 3">
    <name type="scientific">Pleomassaria siparia CBS 279.74</name>
    <dbReference type="NCBI Taxonomy" id="1314801"/>
    <lineage>
        <taxon>Eukaryota</taxon>
        <taxon>Fungi</taxon>
        <taxon>Dikarya</taxon>
        <taxon>Ascomycota</taxon>
        <taxon>Pezizomycotina</taxon>
        <taxon>Dothideomycetes</taxon>
        <taxon>Pleosporomycetidae</taxon>
        <taxon>Pleosporales</taxon>
        <taxon>Pleomassariaceae</taxon>
        <taxon>Pleomassaria</taxon>
    </lineage>
</organism>
<proteinExistence type="predicted"/>
<feature type="transmembrane region" description="Helical" evidence="1">
    <location>
        <begin position="43"/>
        <end position="67"/>
    </location>
</feature>
<keyword evidence="3" id="KW-1185">Reference proteome</keyword>